<gene>
    <name evidence="15" type="ORF">SASPL_133498</name>
</gene>
<evidence type="ECO:0000256" key="5">
    <source>
        <dbReference type="ARBA" id="ARBA00022729"/>
    </source>
</evidence>
<dbReference type="InterPro" id="IPR045272">
    <property type="entry name" value="ANXUR1/2-like"/>
</dbReference>
<keyword evidence="4 12" id="KW-0812">Transmembrane</keyword>
<keyword evidence="9 12" id="KW-1133">Transmembrane helix</keyword>
<keyword evidence="16" id="KW-1185">Reference proteome</keyword>
<evidence type="ECO:0000256" key="10">
    <source>
        <dbReference type="ARBA" id="ARBA00023136"/>
    </source>
</evidence>
<dbReference type="InterPro" id="IPR011009">
    <property type="entry name" value="Kinase-like_dom_sf"/>
</dbReference>
<organism evidence="15">
    <name type="scientific">Salvia splendens</name>
    <name type="common">Scarlet sage</name>
    <dbReference type="NCBI Taxonomy" id="180675"/>
    <lineage>
        <taxon>Eukaryota</taxon>
        <taxon>Viridiplantae</taxon>
        <taxon>Streptophyta</taxon>
        <taxon>Embryophyta</taxon>
        <taxon>Tracheophyta</taxon>
        <taxon>Spermatophyta</taxon>
        <taxon>Magnoliopsida</taxon>
        <taxon>eudicotyledons</taxon>
        <taxon>Gunneridae</taxon>
        <taxon>Pentapetalae</taxon>
        <taxon>asterids</taxon>
        <taxon>lamiids</taxon>
        <taxon>Lamiales</taxon>
        <taxon>Lamiaceae</taxon>
        <taxon>Nepetoideae</taxon>
        <taxon>Mentheae</taxon>
        <taxon>Salviinae</taxon>
        <taxon>Salvia</taxon>
        <taxon>Salvia subgen. Calosphace</taxon>
        <taxon>core Calosphace</taxon>
    </lineage>
</organism>
<dbReference type="PROSITE" id="PS50011">
    <property type="entry name" value="PROTEIN_KINASE_DOM"/>
    <property type="match status" value="1"/>
</dbReference>
<dbReference type="FunFam" id="2.60.120.430:FF:000007">
    <property type="entry name" value="FERONIA receptor-like kinase"/>
    <property type="match status" value="1"/>
</dbReference>
<keyword evidence="7" id="KW-0418">Kinase</keyword>
<evidence type="ECO:0000256" key="7">
    <source>
        <dbReference type="ARBA" id="ARBA00022777"/>
    </source>
</evidence>
<feature type="signal peptide" evidence="13">
    <location>
        <begin position="1"/>
        <end position="22"/>
    </location>
</feature>
<dbReference type="GO" id="GO:0016020">
    <property type="term" value="C:membrane"/>
    <property type="evidence" value="ECO:0007669"/>
    <property type="project" value="UniProtKB-SubCell"/>
</dbReference>
<keyword evidence="6" id="KW-0547">Nucleotide-binding</keyword>
<protein>
    <recommendedName>
        <fullName evidence="14">Protein kinase domain-containing protein</fullName>
    </recommendedName>
</protein>
<evidence type="ECO:0000256" key="1">
    <source>
        <dbReference type="ARBA" id="ARBA00004479"/>
    </source>
</evidence>
<proteinExistence type="predicted"/>
<evidence type="ECO:0000256" key="4">
    <source>
        <dbReference type="ARBA" id="ARBA00022692"/>
    </source>
</evidence>
<dbReference type="SUPFAM" id="SSF56112">
    <property type="entry name" value="Protein kinase-like (PK-like)"/>
    <property type="match status" value="1"/>
</dbReference>
<keyword evidence="3" id="KW-0808">Transferase</keyword>
<keyword evidence="8" id="KW-0067">ATP-binding</keyword>
<dbReference type="InterPro" id="IPR001245">
    <property type="entry name" value="Ser-Thr/Tyr_kinase_cat_dom"/>
</dbReference>
<reference evidence="15" key="1">
    <citation type="submission" date="2018-01" db="EMBL/GenBank/DDBJ databases">
        <authorList>
            <person name="Mao J.F."/>
        </authorList>
    </citation>
    <scope>NUCLEOTIDE SEQUENCE</scope>
    <source>
        <strain evidence="15">Huo1</strain>
        <tissue evidence="15">Leaf</tissue>
    </source>
</reference>
<dbReference type="InterPro" id="IPR000719">
    <property type="entry name" value="Prot_kinase_dom"/>
</dbReference>
<dbReference type="Proteomes" id="UP000298416">
    <property type="component" value="Unassembled WGS sequence"/>
</dbReference>
<sequence length="772" mass="85807">MSHALYLFLLISIYSTLKISSASTAAYTATELILLSCGASTITSDTSLRSWDSDQGSKYVPITPISSLSNASTMKPSVFAVPYKTARIFHSPFTYTFPLTRGQKFLHLYWYSNVYSDAHQSLFSVTANGFTLFRNFSAFLYSNYLGRSSFMREFIVNIGATQRLDLTFTPNPNSSAFVNGIEIVSIPAKLYLGREITLENSFINPLNSNTALENLYRLNVGGASVAIEEDSGMFRGWSPDEHYVFCCDYCLTLYNDEGVIKYNNRTPPYTAPPNVYTSARTMSNISKSLEWAFPVDSGFFYLLRFHFCEFVRGNKKARQMVFPINFKNEKPDIEVDVFSSVDIDVDVISLAGGPDIPIFRYYITWIPDDGNRGKQDLRLSLLTYLQPGTGYSSSLLNGLEIFKLNDTKGSFAASNPELKIESPPASVAGNMPPKKKKGAVIYIVVGTVIGVVAAVIFLILRRQRKVKDAATSVTKSSWVPLSTNSGISLPSDICRYFSINEIKTATSNFDENFIIGRGGFGNVYKGLINNAATTITIKRLNSTSSQGAREFLTEIDMLSRLRHLHLVSLIGYCDDEGEMILVYDYMAHGTLRDHIYNSDNPPLMWKQCLQICLGAAKGLDYLHNGTKHSIIHSSPQTSYLTRNGWPKSPISDSPKWGKTLIPSPTSAPTLKVLVSRRGAVDMRLEEEKHSLAGWARHCIREGKLDELIEESLMGQISAGCLEAFVGIAGRCLDMQPQQRPDMADVVKGLDLAMILQQDNKHPTEQVEEDATA</sequence>
<evidence type="ECO:0000313" key="16">
    <source>
        <dbReference type="Proteomes" id="UP000298416"/>
    </source>
</evidence>
<feature type="chain" id="PRO_5036462870" description="Protein kinase domain-containing protein" evidence="13">
    <location>
        <begin position="23"/>
        <end position="772"/>
    </location>
</feature>
<comment type="caution">
    <text evidence="15">The sequence shown here is derived from an EMBL/GenBank/DDBJ whole genome shotgun (WGS) entry which is preliminary data.</text>
</comment>
<dbReference type="Gene3D" id="1.10.510.10">
    <property type="entry name" value="Transferase(Phosphotransferase) domain 1"/>
    <property type="match status" value="2"/>
</dbReference>
<dbReference type="AlphaFoldDB" id="A0A8X8X4A9"/>
<evidence type="ECO:0000313" key="15">
    <source>
        <dbReference type="EMBL" id="KAG6405904.1"/>
    </source>
</evidence>
<dbReference type="FunFam" id="3.30.200.20:FF:000645">
    <property type="entry name" value="Receptor-like protein kinase FERONIA"/>
    <property type="match status" value="1"/>
</dbReference>
<feature type="domain" description="Protein kinase" evidence="14">
    <location>
        <begin position="509"/>
        <end position="772"/>
    </location>
</feature>
<dbReference type="Pfam" id="PF07714">
    <property type="entry name" value="PK_Tyr_Ser-Thr"/>
    <property type="match status" value="1"/>
</dbReference>
<evidence type="ECO:0000256" key="9">
    <source>
        <dbReference type="ARBA" id="ARBA00022989"/>
    </source>
</evidence>
<evidence type="ECO:0000256" key="8">
    <source>
        <dbReference type="ARBA" id="ARBA00022840"/>
    </source>
</evidence>
<evidence type="ECO:0000256" key="11">
    <source>
        <dbReference type="ARBA" id="ARBA00023180"/>
    </source>
</evidence>
<keyword evidence="5 13" id="KW-0732">Signal</keyword>
<feature type="transmembrane region" description="Helical" evidence="12">
    <location>
        <begin position="439"/>
        <end position="460"/>
    </location>
</feature>
<dbReference type="FunFam" id="2.60.120.430:FF:000003">
    <property type="entry name" value="FERONIA receptor-like kinase"/>
    <property type="match status" value="1"/>
</dbReference>
<accession>A0A8X8X4A9</accession>
<dbReference type="PANTHER" id="PTHR34590">
    <property type="entry name" value="OS03G0124300 PROTEIN-RELATED"/>
    <property type="match status" value="1"/>
</dbReference>
<evidence type="ECO:0000259" key="14">
    <source>
        <dbReference type="PROSITE" id="PS50011"/>
    </source>
</evidence>
<dbReference type="InterPro" id="IPR024788">
    <property type="entry name" value="Malectin-like_Carb-bd_dom"/>
</dbReference>
<dbReference type="PANTHER" id="PTHR34590:SF5">
    <property type="entry name" value="OS04G0586500 PROTEIN"/>
    <property type="match status" value="1"/>
</dbReference>
<dbReference type="EMBL" id="PNBA02000012">
    <property type="protein sequence ID" value="KAG6405904.1"/>
    <property type="molecule type" value="Genomic_DNA"/>
</dbReference>
<dbReference type="Gene3D" id="2.60.120.430">
    <property type="entry name" value="Galactose-binding lectin"/>
    <property type="match status" value="2"/>
</dbReference>
<name>A0A8X8X4A9_SALSN</name>
<evidence type="ECO:0000256" key="2">
    <source>
        <dbReference type="ARBA" id="ARBA00022527"/>
    </source>
</evidence>
<dbReference type="GO" id="GO:0005524">
    <property type="term" value="F:ATP binding"/>
    <property type="evidence" value="ECO:0007669"/>
    <property type="project" value="UniProtKB-KW"/>
</dbReference>
<evidence type="ECO:0000256" key="12">
    <source>
        <dbReference type="SAM" id="Phobius"/>
    </source>
</evidence>
<dbReference type="GO" id="GO:0004674">
    <property type="term" value="F:protein serine/threonine kinase activity"/>
    <property type="evidence" value="ECO:0007669"/>
    <property type="project" value="UniProtKB-KW"/>
</dbReference>
<evidence type="ECO:0000256" key="6">
    <source>
        <dbReference type="ARBA" id="ARBA00022741"/>
    </source>
</evidence>
<dbReference type="Pfam" id="PF12819">
    <property type="entry name" value="Malectin_like"/>
    <property type="match status" value="1"/>
</dbReference>
<evidence type="ECO:0000256" key="13">
    <source>
        <dbReference type="SAM" id="SignalP"/>
    </source>
</evidence>
<keyword evidence="11" id="KW-0325">Glycoprotein</keyword>
<evidence type="ECO:0000256" key="3">
    <source>
        <dbReference type="ARBA" id="ARBA00022679"/>
    </source>
</evidence>
<keyword evidence="10 12" id="KW-0472">Membrane</keyword>
<keyword evidence="2" id="KW-0723">Serine/threonine-protein kinase</keyword>
<comment type="subcellular location">
    <subcellularLocation>
        <location evidence="1">Membrane</location>
        <topology evidence="1">Single-pass type I membrane protein</topology>
    </subcellularLocation>
</comment>
<reference evidence="15" key="2">
    <citation type="submission" date="2020-08" db="EMBL/GenBank/DDBJ databases">
        <title>Plant Genome Project.</title>
        <authorList>
            <person name="Zhang R.-G."/>
        </authorList>
    </citation>
    <scope>NUCLEOTIDE SEQUENCE</scope>
    <source>
        <strain evidence="15">Huo1</strain>
        <tissue evidence="15">Leaf</tissue>
    </source>
</reference>
<dbReference type="GO" id="GO:0004714">
    <property type="term" value="F:transmembrane receptor protein tyrosine kinase activity"/>
    <property type="evidence" value="ECO:0007669"/>
    <property type="project" value="InterPro"/>
</dbReference>